<keyword evidence="4 6" id="KW-1133">Transmembrane helix</keyword>
<keyword evidence="5 6" id="KW-0472">Membrane</keyword>
<organism evidence="8">
    <name type="scientific">Culex tarsalis</name>
    <name type="common">Encephalitis mosquito</name>
    <dbReference type="NCBI Taxonomy" id="7177"/>
    <lineage>
        <taxon>Eukaryota</taxon>
        <taxon>Metazoa</taxon>
        <taxon>Ecdysozoa</taxon>
        <taxon>Arthropoda</taxon>
        <taxon>Hexapoda</taxon>
        <taxon>Insecta</taxon>
        <taxon>Pterygota</taxon>
        <taxon>Neoptera</taxon>
        <taxon>Endopterygota</taxon>
        <taxon>Diptera</taxon>
        <taxon>Nematocera</taxon>
        <taxon>Culicoidea</taxon>
        <taxon>Culicidae</taxon>
        <taxon>Culicinae</taxon>
        <taxon>Culicini</taxon>
        <taxon>Culex</taxon>
        <taxon>Culex</taxon>
    </lineage>
</organism>
<evidence type="ECO:0000256" key="3">
    <source>
        <dbReference type="ARBA" id="ARBA00022692"/>
    </source>
</evidence>
<feature type="transmembrane region" description="Helical" evidence="6">
    <location>
        <begin position="82"/>
        <end position="100"/>
    </location>
</feature>
<feature type="transmembrane region" description="Helical" evidence="6">
    <location>
        <begin position="400"/>
        <end position="419"/>
    </location>
</feature>
<dbReference type="InterPro" id="IPR011701">
    <property type="entry name" value="MFS"/>
</dbReference>
<feature type="transmembrane region" description="Helical" evidence="6">
    <location>
        <begin position="488"/>
        <end position="507"/>
    </location>
</feature>
<dbReference type="PROSITE" id="PS50850">
    <property type="entry name" value="MFS"/>
    <property type="match status" value="1"/>
</dbReference>
<dbReference type="GO" id="GO:0022857">
    <property type="term" value="F:transmembrane transporter activity"/>
    <property type="evidence" value="ECO:0007669"/>
    <property type="project" value="InterPro"/>
</dbReference>
<evidence type="ECO:0000256" key="5">
    <source>
        <dbReference type="ARBA" id="ARBA00023136"/>
    </source>
</evidence>
<evidence type="ECO:0000256" key="6">
    <source>
        <dbReference type="SAM" id="Phobius"/>
    </source>
</evidence>
<dbReference type="Pfam" id="PF07690">
    <property type="entry name" value="MFS_1"/>
    <property type="match status" value="1"/>
</dbReference>
<feature type="transmembrane region" description="Helical" evidence="6">
    <location>
        <begin position="372"/>
        <end position="393"/>
    </location>
</feature>
<dbReference type="GO" id="GO:0016020">
    <property type="term" value="C:membrane"/>
    <property type="evidence" value="ECO:0007669"/>
    <property type="project" value="UniProtKB-SubCell"/>
</dbReference>
<dbReference type="InterPro" id="IPR020846">
    <property type="entry name" value="MFS_dom"/>
</dbReference>
<feature type="transmembrane region" description="Helical" evidence="6">
    <location>
        <begin position="137"/>
        <end position="158"/>
    </location>
</feature>
<proteinExistence type="predicted"/>
<feature type="transmembrane region" description="Helical" evidence="6">
    <location>
        <begin position="307"/>
        <end position="328"/>
    </location>
</feature>
<evidence type="ECO:0000256" key="2">
    <source>
        <dbReference type="ARBA" id="ARBA00022448"/>
    </source>
</evidence>
<accession>A0A1Q3FIY6</accession>
<dbReference type="AlphaFoldDB" id="A0A1Q3FIY6"/>
<keyword evidence="3 6" id="KW-0812">Transmembrane</keyword>
<evidence type="ECO:0000313" key="8">
    <source>
        <dbReference type="EMBL" id="JAV27591.1"/>
    </source>
</evidence>
<dbReference type="SUPFAM" id="SSF103473">
    <property type="entry name" value="MFS general substrate transporter"/>
    <property type="match status" value="1"/>
</dbReference>
<feature type="transmembrane region" description="Helical" evidence="6">
    <location>
        <begin position="425"/>
        <end position="450"/>
    </location>
</feature>
<dbReference type="InterPro" id="IPR036259">
    <property type="entry name" value="MFS_trans_sf"/>
</dbReference>
<evidence type="ECO:0000256" key="1">
    <source>
        <dbReference type="ARBA" id="ARBA00004141"/>
    </source>
</evidence>
<feature type="transmembrane region" description="Helical" evidence="6">
    <location>
        <begin position="462"/>
        <end position="482"/>
    </location>
</feature>
<feature type="transmembrane region" description="Helical" evidence="6">
    <location>
        <begin position="112"/>
        <end position="131"/>
    </location>
</feature>
<protein>
    <submittedName>
        <fullName evidence="8">Putative synaptic vesicle glycoprotein 2b</fullName>
    </submittedName>
</protein>
<feature type="transmembrane region" description="Helical" evidence="6">
    <location>
        <begin position="212"/>
        <end position="231"/>
    </location>
</feature>
<feature type="transmembrane region" description="Helical" evidence="6">
    <location>
        <begin position="44"/>
        <end position="70"/>
    </location>
</feature>
<feature type="transmembrane region" description="Helical" evidence="6">
    <location>
        <begin position="170"/>
        <end position="192"/>
    </location>
</feature>
<dbReference type="PANTHER" id="PTHR23511:SF37">
    <property type="entry name" value="MAJOR FACILITATOR SUPERFAMILY (MFS) PROFILE DOMAIN-CONTAINING PROTEIN-RELATED"/>
    <property type="match status" value="1"/>
</dbReference>
<dbReference type="EMBL" id="GFDL01007454">
    <property type="protein sequence ID" value="JAV27591.1"/>
    <property type="molecule type" value="Transcribed_RNA"/>
</dbReference>
<sequence length="508" mass="55144">MAPRVPDVVFPAISVDLSPDKVVERSQHNYEEALELAGFGRAQLGLMALAGCCLMATMNEAMVASFVLSAGRCDLGLNAEQIGMIGGAIFLGNMLSSYFWGYQADTRGRRTVLLCALFATSACSVVSSFATGFVSLLVLRFVAGLCISASSAIAYTYLGEFCTGQRRGQMVAYASVMISFGVVFVAVISWWTLSYDWQINLTDTFSYRPWRLLFILCTIPGLLAGVTLCFLPESPKFLLSQNRPTEALQVLQTLHRINNGDGCSYEVIKLIPEAEAVLKTVTGLSGVLESMKDQTIPLLKMPHLKNFAICCTNCVVAFSVYSLCLWFPQIMDQVLSDTSANGAVACTILQSSNSNQHQDDLQCTETIQKETYLYTILLGCIGMFCSLVLSFILRQFSSKPVLIIILAVAGAAGILLQFVTNNYIVAMLFSVEIMFSAMGITLINVSAVALFPTHVRGMATSLINMMGRFGCFVFATVIGTLMAQNCPVTFYALSGLLFLSSALTCFLS</sequence>
<name>A0A1Q3FIY6_CULTA</name>
<evidence type="ECO:0000256" key="4">
    <source>
        <dbReference type="ARBA" id="ARBA00022989"/>
    </source>
</evidence>
<feature type="domain" description="Major facilitator superfamily (MFS) profile" evidence="7">
    <location>
        <begin position="45"/>
        <end position="508"/>
    </location>
</feature>
<reference evidence="8" key="1">
    <citation type="submission" date="2017-01" db="EMBL/GenBank/DDBJ databases">
        <title>A deep insight into the sialotranscriptome of adult male and female Cluex tarsalis mosquitoes.</title>
        <authorList>
            <person name="Ribeiro J.M."/>
            <person name="Moreira F."/>
            <person name="Bernard K.A."/>
            <person name="Calvo E."/>
        </authorList>
    </citation>
    <scope>NUCLEOTIDE SEQUENCE</scope>
    <source>
        <strain evidence="8">Kern County</strain>
        <tissue evidence="8">Salivary glands</tissue>
    </source>
</reference>
<keyword evidence="2" id="KW-0813">Transport</keyword>
<evidence type="ECO:0000259" key="7">
    <source>
        <dbReference type="PROSITE" id="PS50850"/>
    </source>
</evidence>
<dbReference type="Gene3D" id="1.20.1250.20">
    <property type="entry name" value="MFS general substrate transporter like domains"/>
    <property type="match status" value="1"/>
</dbReference>
<comment type="subcellular location">
    <subcellularLocation>
        <location evidence="1">Membrane</location>
        <topology evidence="1">Multi-pass membrane protein</topology>
    </subcellularLocation>
</comment>
<dbReference type="PANTHER" id="PTHR23511">
    <property type="entry name" value="SYNAPTIC VESICLE GLYCOPROTEIN 2"/>
    <property type="match status" value="1"/>
</dbReference>